<evidence type="ECO:0000313" key="1">
    <source>
        <dbReference type="EMBL" id="ROR91019.1"/>
    </source>
</evidence>
<protein>
    <submittedName>
        <fullName evidence="1">Uncharacterized protein</fullName>
    </submittedName>
</protein>
<evidence type="ECO:0000313" key="2">
    <source>
        <dbReference type="Proteomes" id="UP000281738"/>
    </source>
</evidence>
<proteinExistence type="predicted"/>
<dbReference type="RefSeq" id="WP_148077013.1">
    <property type="nucleotide sequence ID" value="NZ_RKHO01000001.1"/>
</dbReference>
<dbReference type="OrthoDB" id="9846670at2"/>
<dbReference type="AlphaFoldDB" id="A0A3N2CU12"/>
<gene>
    <name evidence="1" type="ORF">EDD33_1879</name>
</gene>
<dbReference type="EMBL" id="RKHO01000001">
    <property type="protein sequence ID" value="ROR91019.1"/>
    <property type="molecule type" value="Genomic_DNA"/>
</dbReference>
<name>A0A3N2CU12_9ACTN</name>
<comment type="caution">
    <text evidence="1">The sequence shown here is derived from an EMBL/GenBank/DDBJ whole genome shotgun (WGS) entry which is preliminary data.</text>
</comment>
<dbReference type="Proteomes" id="UP000281738">
    <property type="component" value="Unassembled WGS sequence"/>
</dbReference>
<keyword evidence="2" id="KW-1185">Reference proteome</keyword>
<reference evidence="1 2" key="1">
    <citation type="submission" date="2018-11" db="EMBL/GenBank/DDBJ databases">
        <title>Sequencing the genomes of 1000 actinobacteria strains.</title>
        <authorList>
            <person name="Klenk H.-P."/>
        </authorList>
    </citation>
    <scope>NUCLEOTIDE SEQUENCE [LARGE SCALE GENOMIC DNA]</scope>
    <source>
        <strain evidence="1 2">DSM 12652</strain>
    </source>
</reference>
<organism evidence="1 2">
    <name type="scientific">Nocardioides aurantiacus</name>
    <dbReference type="NCBI Taxonomy" id="86796"/>
    <lineage>
        <taxon>Bacteria</taxon>
        <taxon>Bacillati</taxon>
        <taxon>Actinomycetota</taxon>
        <taxon>Actinomycetes</taxon>
        <taxon>Propionibacteriales</taxon>
        <taxon>Nocardioidaceae</taxon>
        <taxon>Nocardioides</taxon>
    </lineage>
</organism>
<accession>A0A3N2CU12</accession>
<sequence length="203" mass="22244">MTFEELQAVATTVTVPGAPLTLKLGWHHDAPGEEQRVSWTFDDPFSEDGEVLVGTTAVRGSHEEVWRQVQLDSAWVFVLHVDGDWVPGVPVVRRRWGADEAWAALLRHLGSNGGEVVVDGDQVRGRHLTLRGVTPESLAALLNDVTDVEPLEAEDPDWGVVPAGEIEGDDLPTWLRDELDFGFGDVAALRLAHGRLQPDPLQP</sequence>